<dbReference type="InterPro" id="IPR015943">
    <property type="entry name" value="WD40/YVTN_repeat-like_dom_sf"/>
</dbReference>
<accession>A0ABR2MIS7</accession>
<name>A0ABR2MIS7_9ASPA</name>
<dbReference type="PANTHER" id="PTHR19857:SF21">
    <property type="entry name" value="ANAPHASE-PROMOTING COMPLEX SUBUNIT 4 WD40 DOMAIN-CONTAINING PROTEIN"/>
    <property type="match status" value="1"/>
</dbReference>
<sequence>MQKFVVPVVSQKNCRTMYQHGWKRSTIELDGRISHKYLHDSCQLLLDSYAEVRSFGHSRCSRSNCPTHAAQLGNQNRLRPFIREGISGVEFDSKGIYLASVTKSGCLTVLDFETLYCLAYGPSSGLSEDETKCLLHICTSKPLDAVRWNPTNQNEVCCVSRNDSNVLLYDIGYVSSEPIEVLEKSLPKFSTPEAFNGLSDIAFASSDKSRVLASGFDGAIYIWDRRLSNFPCVKLTSSSQSPFNCIELDIEDRIVFGANQQGIIVTWDLRGGRSSFAFQNHNEVCYPFFASLKLSSMLEKISALKEQSSILQKSIHSIKLDPSCSYQLSFHLDDGWSGVLNLNSLTVTHMHCPPPPWLDGEELTAHSCLRRPAWLPTNSVYAVGSSSRNGVYLLDFLPGRSSACHVDHSSEADTISGESKGVGKNRFIPTSEGVLACAVHPQNDTIIAGSKHSALLMVSQRHQIDENPRHGC</sequence>
<gene>
    <name evidence="3" type="ORF">KSP40_PGU015094</name>
</gene>
<dbReference type="InterPro" id="IPR051179">
    <property type="entry name" value="WD_repeat_multifunction"/>
</dbReference>
<dbReference type="SMART" id="SM00320">
    <property type="entry name" value="WD40"/>
    <property type="match status" value="5"/>
</dbReference>
<keyword evidence="2" id="KW-0677">Repeat</keyword>
<evidence type="ECO:0008006" key="5">
    <source>
        <dbReference type="Google" id="ProtNLM"/>
    </source>
</evidence>
<organism evidence="3 4">
    <name type="scientific">Platanthera guangdongensis</name>
    <dbReference type="NCBI Taxonomy" id="2320717"/>
    <lineage>
        <taxon>Eukaryota</taxon>
        <taxon>Viridiplantae</taxon>
        <taxon>Streptophyta</taxon>
        <taxon>Embryophyta</taxon>
        <taxon>Tracheophyta</taxon>
        <taxon>Spermatophyta</taxon>
        <taxon>Magnoliopsida</taxon>
        <taxon>Liliopsida</taxon>
        <taxon>Asparagales</taxon>
        <taxon>Orchidaceae</taxon>
        <taxon>Orchidoideae</taxon>
        <taxon>Orchideae</taxon>
        <taxon>Orchidinae</taxon>
        <taxon>Platanthera</taxon>
    </lineage>
</organism>
<comment type="caution">
    <text evidence="3">The sequence shown here is derived from an EMBL/GenBank/DDBJ whole genome shotgun (WGS) entry which is preliminary data.</text>
</comment>
<evidence type="ECO:0000256" key="1">
    <source>
        <dbReference type="ARBA" id="ARBA00022574"/>
    </source>
</evidence>
<dbReference type="SUPFAM" id="SSF50978">
    <property type="entry name" value="WD40 repeat-like"/>
    <property type="match status" value="1"/>
</dbReference>
<evidence type="ECO:0000313" key="4">
    <source>
        <dbReference type="Proteomes" id="UP001412067"/>
    </source>
</evidence>
<dbReference type="PANTHER" id="PTHR19857">
    <property type="entry name" value="MITOCHONDRIAL DIVISION PROTEIN 1-RELATED"/>
    <property type="match status" value="1"/>
</dbReference>
<evidence type="ECO:0000313" key="3">
    <source>
        <dbReference type="EMBL" id="KAK8963621.1"/>
    </source>
</evidence>
<proteinExistence type="predicted"/>
<dbReference type="EMBL" id="JBBWWR010000007">
    <property type="protein sequence ID" value="KAK8963621.1"/>
    <property type="molecule type" value="Genomic_DNA"/>
</dbReference>
<protein>
    <recommendedName>
        <fullName evidence="5">Transducin/WD40 repeat-like superfamily protein</fullName>
    </recommendedName>
</protein>
<keyword evidence="4" id="KW-1185">Reference proteome</keyword>
<evidence type="ECO:0000256" key="2">
    <source>
        <dbReference type="ARBA" id="ARBA00022737"/>
    </source>
</evidence>
<dbReference type="Proteomes" id="UP001412067">
    <property type="component" value="Unassembled WGS sequence"/>
</dbReference>
<dbReference type="Gene3D" id="2.130.10.10">
    <property type="entry name" value="YVTN repeat-like/Quinoprotein amine dehydrogenase"/>
    <property type="match status" value="1"/>
</dbReference>
<dbReference type="InterPro" id="IPR036322">
    <property type="entry name" value="WD40_repeat_dom_sf"/>
</dbReference>
<dbReference type="InterPro" id="IPR001680">
    <property type="entry name" value="WD40_rpt"/>
</dbReference>
<reference evidence="3 4" key="1">
    <citation type="journal article" date="2022" name="Nat. Plants">
        <title>Genomes of leafy and leafless Platanthera orchids illuminate the evolution of mycoheterotrophy.</title>
        <authorList>
            <person name="Li M.H."/>
            <person name="Liu K.W."/>
            <person name="Li Z."/>
            <person name="Lu H.C."/>
            <person name="Ye Q.L."/>
            <person name="Zhang D."/>
            <person name="Wang J.Y."/>
            <person name="Li Y.F."/>
            <person name="Zhong Z.M."/>
            <person name="Liu X."/>
            <person name="Yu X."/>
            <person name="Liu D.K."/>
            <person name="Tu X.D."/>
            <person name="Liu B."/>
            <person name="Hao Y."/>
            <person name="Liao X.Y."/>
            <person name="Jiang Y.T."/>
            <person name="Sun W.H."/>
            <person name="Chen J."/>
            <person name="Chen Y.Q."/>
            <person name="Ai Y."/>
            <person name="Zhai J.W."/>
            <person name="Wu S.S."/>
            <person name="Zhou Z."/>
            <person name="Hsiao Y.Y."/>
            <person name="Wu W.L."/>
            <person name="Chen Y.Y."/>
            <person name="Lin Y.F."/>
            <person name="Hsu J.L."/>
            <person name="Li C.Y."/>
            <person name="Wang Z.W."/>
            <person name="Zhao X."/>
            <person name="Zhong W.Y."/>
            <person name="Ma X.K."/>
            <person name="Ma L."/>
            <person name="Huang J."/>
            <person name="Chen G.Z."/>
            <person name="Huang M.Z."/>
            <person name="Huang L."/>
            <person name="Peng D.H."/>
            <person name="Luo Y.B."/>
            <person name="Zou S.Q."/>
            <person name="Chen S.P."/>
            <person name="Lan S."/>
            <person name="Tsai W.C."/>
            <person name="Van de Peer Y."/>
            <person name="Liu Z.J."/>
        </authorList>
    </citation>
    <scope>NUCLEOTIDE SEQUENCE [LARGE SCALE GENOMIC DNA]</scope>
    <source>
        <strain evidence="3">Lor288</strain>
    </source>
</reference>
<keyword evidence="1" id="KW-0853">WD repeat</keyword>